<dbReference type="EMBL" id="JBIAXI010000029">
    <property type="protein sequence ID" value="MFF4778222.1"/>
    <property type="molecule type" value="Genomic_DNA"/>
</dbReference>
<evidence type="ECO:0000259" key="5">
    <source>
        <dbReference type="PROSITE" id="PS50893"/>
    </source>
</evidence>
<dbReference type="PANTHER" id="PTHR43790:SF9">
    <property type="entry name" value="GALACTOFURANOSE TRANSPORTER ATP-BINDING PROTEIN YTFR"/>
    <property type="match status" value="1"/>
</dbReference>
<accession>A0ABW6VJB5</accession>
<dbReference type="PROSITE" id="PS50893">
    <property type="entry name" value="ABC_TRANSPORTER_2"/>
    <property type="match status" value="2"/>
</dbReference>
<keyword evidence="7" id="KW-1185">Reference proteome</keyword>
<dbReference type="Pfam" id="PF00005">
    <property type="entry name" value="ABC_tran"/>
    <property type="match status" value="2"/>
</dbReference>
<keyword evidence="2" id="KW-0677">Repeat</keyword>
<gene>
    <name evidence="6" type="ORF">ACFY05_35885</name>
</gene>
<evidence type="ECO:0000256" key="3">
    <source>
        <dbReference type="ARBA" id="ARBA00022741"/>
    </source>
</evidence>
<sequence>MSLRLEPGTVTVLAGENGAGKSTLLKIISGQLRPDTGEVLSGGEPLAPGDVHAARGAGIGIVPQELAPIPDLSIYENLFVGREKRTRTGLLDRRGMIKAAREMLTVFGIDLDPRTPMRRLSVGMTQLVEIVKNTSWGARVVLLDEPTSAISDREVDRLFTLIDQLRGRGVAIVYTTHKMAEIQAVADRVVVLRDGKLVADEPLSALSEHDIVQHMIGRELSELFPARPEPGAEVALRVAGVRREGAPPVDLEVRAGEIVGLAGLIGAGRTELLETLFGVRGRTDGEIEVAGRRLRPGRVTDAIAAGMALVPEDRKGAGLVLSMDVLDNGSLPHLKAFSVAGWLRPKARTAAVGEWGRTLGLRSRGLSQEVQTLSGGNQQKVVLGRWLSGDVKVLLLDEPTRGVDIGARSEIYRAITRLAESGLAVLMASSDMAEVIGLSHRLLVMRGGGVVAELDRRAMDAPDVQERIFRHAAGLNVA</sequence>
<dbReference type="PROSITE" id="PS00211">
    <property type="entry name" value="ABC_TRANSPORTER_1"/>
    <property type="match status" value="1"/>
</dbReference>
<dbReference type="InterPro" id="IPR003593">
    <property type="entry name" value="AAA+_ATPase"/>
</dbReference>
<dbReference type="InterPro" id="IPR017871">
    <property type="entry name" value="ABC_transporter-like_CS"/>
</dbReference>
<dbReference type="GO" id="GO:0005524">
    <property type="term" value="F:ATP binding"/>
    <property type="evidence" value="ECO:0007669"/>
    <property type="project" value="UniProtKB-KW"/>
</dbReference>
<feature type="domain" description="ABC transporter" evidence="5">
    <location>
        <begin position="218"/>
        <end position="472"/>
    </location>
</feature>
<organism evidence="6 7">
    <name type="scientific">Microtetraspora fusca</name>
    <dbReference type="NCBI Taxonomy" id="1997"/>
    <lineage>
        <taxon>Bacteria</taxon>
        <taxon>Bacillati</taxon>
        <taxon>Actinomycetota</taxon>
        <taxon>Actinomycetes</taxon>
        <taxon>Streptosporangiales</taxon>
        <taxon>Streptosporangiaceae</taxon>
        <taxon>Microtetraspora</taxon>
    </lineage>
</organism>
<dbReference type="CDD" id="cd03215">
    <property type="entry name" value="ABC_Carb_Monos_II"/>
    <property type="match status" value="1"/>
</dbReference>
<dbReference type="RefSeq" id="WP_218007037.1">
    <property type="nucleotide sequence ID" value="NZ_BBYK01000057.1"/>
</dbReference>
<dbReference type="CDD" id="cd03216">
    <property type="entry name" value="ABC_Carb_Monos_I"/>
    <property type="match status" value="1"/>
</dbReference>
<evidence type="ECO:0000313" key="7">
    <source>
        <dbReference type="Proteomes" id="UP001602119"/>
    </source>
</evidence>
<dbReference type="SMART" id="SM00382">
    <property type="entry name" value="AAA"/>
    <property type="match status" value="2"/>
</dbReference>
<evidence type="ECO:0000313" key="6">
    <source>
        <dbReference type="EMBL" id="MFF4778222.1"/>
    </source>
</evidence>
<keyword evidence="3" id="KW-0547">Nucleotide-binding</keyword>
<proteinExistence type="predicted"/>
<protein>
    <submittedName>
        <fullName evidence="6">Sugar ABC transporter ATP-binding protein</fullName>
    </submittedName>
</protein>
<evidence type="ECO:0000256" key="1">
    <source>
        <dbReference type="ARBA" id="ARBA00022448"/>
    </source>
</evidence>
<keyword evidence="4 6" id="KW-0067">ATP-binding</keyword>
<dbReference type="PANTHER" id="PTHR43790">
    <property type="entry name" value="CARBOHYDRATE TRANSPORT ATP-BINDING PROTEIN MG119-RELATED"/>
    <property type="match status" value="1"/>
</dbReference>
<feature type="domain" description="ABC transporter" evidence="5">
    <location>
        <begin position="1"/>
        <end position="219"/>
    </location>
</feature>
<dbReference type="Proteomes" id="UP001602119">
    <property type="component" value="Unassembled WGS sequence"/>
</dbReference>
<dbReference type="InterPro" id="IPR003439">
    <property type="entry name" value="ABC_transporter-like_ATP-bd"/>
</dbReference>
<reference evidence="6 7" key="1">
    <citation type="submission" date="2024-10" db="EMBL/GenBank/DDBJ databases">
        <title>The Natural Products Discovery Center: Release of the First 8490 Sequenced Strains for Exploring Actinobacteria Biosynthetic Diversity.</title>
        <authorList>
            <person name="Kalkreuter E."/>
            <person name="Kautsar S.A."/>
            <person name="Yang D."/>
            <person name="Bader C.D."/>
            <person name="Teijaro C.N."/>
            <person name="Fluegel L."/>
            <person name="Davis C.M."/>
            <person name="Simpson J.R."/>
            <person name="Lauterbach L."/>
            <person name="Steele A.D."/>
            <person name="Gui C."/>
            <person name="Meng S."/>
            <person name="Li G."/>
            <person name="Viehrig K."/>
            <person name="Ye F."/>
            <person name="Su P."/>
            <person name="Kiefer A.F."/>
            <person name="Nichols A."/>
            <person name="Cepeda A.J."/>
            <person name="Yan W."/>
            <person name="Fan B."/>
            <person name="Jiang Y."/>
            <person name="Adhikari A."/>
            <person name="Zheng C.-J."/>
            <person name="Schuster L."/>
            <person name="Cowan T.M."/>
            <person name="Smanski M.J."/>
            <person name="Chevrette M.G."/>
            <person name="De Carvalho L.P.S."/>
            <person name="Shen B."/>
        </authorList>
    </citation>
    <scope>NUCLEOTIDE SEQUENCE [LARGE SCALE GENOMIC DNA]</scope>
    <source>
        <strain evidence="6 7">NPDC001281</strain>
    </source>
</reference>
<evidence type="ECO:0000256" key="4">
    <source>
        <dbReference type="ARBA" id="ARBA00022840"/>
    </source>
</evidence>
<name>A0ABW6VJB5_MICFU</name>
<evidence type="ECO:0000256" key="2">
    <source>
        <dbReference type="ARBA" id="ARBA00022737"/>
    </source>
</evidence>
<comment type="caution">
    <text evidence="6">The sequence shown here is derived from an EMBL/GenBank/DDBJ whole genome shotgun (WGS) entry which is preliminary data.</text>
</comment>
<keyword evidence="1" id="KW-0813">Transport</keyword>
<dbReference type="InterPro" id="IPR050107">
    <property type="entry name" value="ABC_carbohydrate_import_ATPase"/>
</dbReference>